<reference evidence="2" key="1">
    <citation type="submission" date="2021-05" db="EMBL/GenBank/DDBJ databases">
        <authorList>
            <person name="Pietrasiak N."/>
            <person name="Ward R."/>
            <person name="Stajich J.E."/>
            <person name="Kurbessoian T."/>
        </authorList>
    </citation>
    <scope>NUCLEOTIDE SEQUENCE</scope>
    <source>
        <strain evidence="2">JT2-VF2</strain>
    </source>
</reference>
<name>A0A951Q0Y5_9NOST</name>
<organism evidence="2 3">
    <name type="scientific">Mojavia pulchra JT2-VF2</name>
    <dbReference type="NCBI Taxonomy" id="287848"/>
    <lineage>
        <taxon>Bacteria</taxon>
        <taxon>Bacillati</taxon>
        <taxon>Cyanobacteriota</taxon>
        <taxon>Cyanophyceae</taxon>
        <taxon>Nostocales</taxon>
        <taxon>Nostocaceae</taxon>
    </lineage>
</organism>
<dbReference type="EMBL" id="JAHHHN010000009">
    <property type="protein sequence ID" value="MBW4562888.1"/>
    <property type="molecule type" value="Genomic_DNA"/>
</dbReference>
<evidence type="ECO:0000313" key="3">
    <source>
        <dbReference type="Proteomes" id="UP000715781"/>
    </source>
</evidence>
<protein>
    <submittedName>
        <fullName evidence="2">Uncharacterized protein</fullName>
    </submittedName>
</protein>
<gene>
    <name evidence="2" type="ORF">KME32_17405</name>
</gene>
<evidence type="ECO:0000256" key="1">
    <source>
        <dbReference type="SAM" id="Coils"/>
    </source>
</evidence>
<accession>A0A951Q0Y5</accession>
<comment type="caution">
    <text evidence="2">The sequence shown here is derived from an EMBL/GenBank/DDBJ whole genome shotgun (WGS) entry which is preliminary data.</text>
</comment>
<evidence type="ECO:0000313" key="2">
    <source>
        <dbReference type="EMBL" id="MBW4562888.1"/>
    </source>
</evidence>
<keyword evidence="1" id="KW-0175">Coiled coil</keyword>
<sequence length="165" mass="18438">MSQTPGNHQNGGTPASNRLDQLEVMLTTHAQMLNQLVPLMAQVAQIATTTSETVHRHDQALTRIEEQTFSNAVQQQANTNAIADLSIAINRLAVNQIELQAIIQNNSQTLAQVTAKIDRLAQRQENFQLQLEESVSRVIETIDYTIGRTEELVRRLLEQSSNEHS</sequence>
<dbReference type="AlphaFoldDB" id="A0A951Q0Y5"/>
<reference evidence="2" key="2">
    <citation type="journal article" date="2022" name="Microbiol. Resour. Announc.">
        <title>Metagenome Sequencing to Explore Phylogenomics of Terrestrial Cyanobacteria.</title>
        <authorList>
            <person name="Ward R.D."/>
            <person name="Stajich J.E."/>
            <person name="Johansen J.R."/>
            <person name="Huntemann M."/>
            <person name="Clum A."/>
            <person name="Foster B."/>
            <person name="Foster B."/>
            <person name="Roux S."/>
            <person name="Palaniappan K."/>
            <person name="Varghese N."/>
            <person name="Mukherjee S."/>
            <person name="Reddy T.B.K."/>
            <person name="Daum C."/>
            <person name="Copeland A."/>
            <person name="Chen I.A."/>
            <person name="Ivanova N.N."/>
            <person name="Kyrpides N.C."/>
            <person name="Shapiro N."/>
            <person name="Eloe-Fadrosh E.A."/>
            <person name="Pietrasiak N."/>
        </authorList>
    </citation>
    <scope>NUCLEOTIDE SEQUENCE</scope>
    <source>
        <strain evidence="2">JT2-VF2</strain>
    </source>
</reference>
<feature type="coiled-coil region" evidence="1">
    <location>
        <begin position="103"/>
        <end position="130"/>
    </location>
</feature>
<proteinExistence type="predicted"/>
<dbReference type="Proteomes" id="UP000715781">
    <property type="component" value="Unassembled WGS sequence"/>
</dbReference>